<evidence type="ECO:0000313" key="1">
    <source>
        <dbReference type="EMBL" id="JAD39658.1"/>
    </source>
</evidence>
<name>A0A0A9TBF6_ARUDO</name>
<reference evidence="1" key="2">
    <citation type="journal article" date="2015" name="Data Brief">
        <title>Shoot transcriptome of the giant reed, Arundo donax.</title>
        <authorList>
            <person name="Barrero R.A."/>
            <person name="Guerrero F.D."/>
            <person name="Moolhuijzen P."/>
            <person name="Goolsby J.A."/>
            <person name="Tidwell J."/>
            <person name="Bellgard S.E."/>
            <person name="Bellgard M.I."/>
        </authorList>
    </citation>
    <scope>NUCLEOTIDE SEQUENCE</scope>
    <source>
        <tissue evidence="1">Shoot tissue taken approximately 20 cm above the soil surface</tissue>
    </source>
</reference>
<organism evidence="1">
    <name type="scientific">Arundo donax</name>
    <name type="common">Giant reed</name>
    <name type="synonym">Donax arundinaceus</name>
    <dbReference type="NCBI Taxonomy" id="35708"/>
    <lineage>
        <taxon>Eukaryota</taxon>
        <taxon>Viridiplantae</taxon>
        <taxon>Streptophyta</taxon>
        <taxon>Embryophyta</taxon>
        <taxon>Tracheophyta</taxon>
        <taxon>Spermatophyta</taxon>
        <taxon>Magnoliopsida</taxon>
        <taxon>Liliopsida</taxon>
        <taxon>Poales</taxon>
        <taxon>Poaceae</taxon>
        <taxon>PACMAD clade</taxon>
        <taxon>Arundinoideae</taxon>
        <taxon>Arundineae</taxon>
        <taxon>Arundo</taxon>
    </lineage>
</organism>
<proteinExistence type="predicted"/>
<sequence>MIFRWVFEKSLTCGGGFYNFSYILQ</sequence>
<protein>
    <submittedName>
        <fullName evidence="1">Uncharacterized protein</fullName>
    </submittedName>
</protein>
<reference evidence="1" key="1">
    <citation type="submission" date="2014-09" db="EMBL/GenBank/DDBJ databases">
        <authorList>
            <person name="Magalhaes I.L.F."/>
            <person name="Oliveira U."/>
            <person name="Santos F.R."/>
            <person name="Vidigal T.H.D.A."/>
            <person name="Brescovit A.D."/>
            <person name="Santos A.J."/>
        </authorList>
    </citation>
    <scope>NUCLEOTIDE SEQUENCE</scope>
    <source>
        <tissue evidence="1">Shoot tissue taken approximately 20 cm above the soil surface</tissue>
    </source>
</reference>
<dbReference type="EMBL" id="GBRH01258237">
    <property type="protein sequence ID" value="JAD39658.1"/>
    <property type="molecule type" value="Transcribed_RNA"/>
</dbReference>
<accession>A0A0A9TBF6</accession>
<dbReference type="AlphaFoldDB" id="A0A0A9TBF6"/>